<evidence type="ECO:0000313" key="4">
    <source>
        <dbReference type="Proteomes" id="UP000077519"/>
    </source>
</evidence>
<feature type="domain" description="N-acetyltransferase" evidence="2">
    <location>
        <begin position="102"/>
        <end position="233"/>
    </location>
</feature>
<protein>
    <recommendedName>
        <fullName evidence="2">N-acetyltransferase domain-containing protein</fullName>
    </recommendedName>
</protein>
<keyword evidence="4" id="KW-1185">Reference proteome</keyword>
<comment type="caution">
    <text evidence="3">The sequence shown here is derived from an EMBL/GenBank/DDBJ whole genome shotgun (WGS) entry which is preliminary data.</text>
</comment>
<feature type="compositionally biased region" description="Basic and acidic residues" evidence="1">
    <location>
        <begin position="61"/>
        <end position="71"/>
    </location>
</feature>
<sequence>MDSHHHDIIRLAWSRHLGLADSALRDGRRHTLVVPEATSVTFLRLGDATALVGPEAAVSEAADRSDDELARRGTLASSCEAPGRTHGPIVLSFAGDIGTELDRHDPLISHDLGQVLDLEGRCAPDDVIAADLTRKRSWFTLLDDDRPAESAAPLAAAAYLEWEGVLADVGVLTAPTARRRGNAQVVARLATNDAFDEGMIPQWRCDEENTTARRLGARLGYEEWGVLVSVDVR</sequence>
<evidence type="ECO:0000256" key="1">
    <source>
        <dbReference type="SAM" id="MobiDB-lite"/>
    </source>
</evidence>
<evidence type="ECO:0000259" key="2">
    <source>
        <dbReference type="PROSITE" id="PS51186"/>
    </source>
</evidence>
<dbReference type="EMBL" id="LVHI01000023">
    <property type="protein sequence ID" value="OAK52569.1"/>
    <property type="molecule type" value="Genomic_DNA"/>
</dbReference>
<name>A0A177YBI1_9NOCA</name>
<dbReference type="PROSITE" id="PS51186">
    <property type="entry name" value="GNAT"/>
    <property type="match status" value="1"/>
</dbReference>
<dbReference type="SUPFAM" id="SSF55729">
    <property type="entry name" value="Acyl-CoA N-acyltransferases (Nat)"/>
    <property type="match status" value="1"/>
</dbReference>
<dbReference type="InterPro" id="IPR016181">
    <property type="entry name" value="Acyl_CoA_acyltransferase"/>
</dbReference>
<gene>
    <name evidence="3" type="ORF">A3K89_07060</name>
</gene>
<evidence type="ECO:0000313" key="3">
    <source>
        <dbReference type="EMBL" id="OAK52569.1"/>
    </source>
</evidence>
<dbReference type="GO" id="GO:0016747">
    <property type="term" value="F:acyltransferase activity, transferring groups other than amino-acyl groups"/>
    <property type="evidence" value="ECO:0007669"/>
    <property type="project" value="InterPro"/>
</dbReference>
<dbReference type="Pfam" id="PF12746">
    <property type="entry name" value="GNAT_acetyltran"/>
    <property type="match status" value="1"/>
</dbReference>
<organism evidence="3 4">
    <name type="scientific">Rhodococcoides kyotonense</name>
    <dbReference type="NCBI Taxonomy" id="398843"/>
    <lineage>
        <taxon>Bacteria</taxon>
        <taxon>Bacillati</taxon>
        <taxon>Actinomycetota</taxon>
        <taxon>Actinomycetes</taxon>
        <taxon>Mycobacteriales</taxon>
        <taxon>Nocardiaceae</taxon>
        <taxon>Rhodococcoides</taxon>
    </lineage>
</organism>
<dbReference type="Gene3D" id="3.40.630.30">
    <property type="match status" value="1"/>
</dbReference>
<dbReference type="InterPro" id="IPR027365">
    <property type="entry name" value="GNAT_acetyltra_YdfB-like"/>
</dbReference>
<accession>A0A177YBI1</accession>
<dbReference type="InterPro" id="IPR000182">
    <property type="entry name" value="GNAT_dom"/>
</dbReference>
<feature type="region of interest" description="Disordered" evidence="1">
    <location>
        <begin position="59"/>
        <end position="81"/>
    </location>
</feature>
<dbReference type="Proteomes" id="UP000077519">
    <property type="component" value="Unassembled WGS sequence"/>
</dbReference>
<dbReference type="AlphaFoldDB" id="A0A177YBI1"/>
<proteinExistence type="predicted"/>
<reference evidence="3 4" key="1">
    <citation type="submission" date="2016-03" db="EMBL/GenBank/DDBJ databases">
        <title>Genome sequence of Rhodococcus kyotonensis KB10.</title>
        <authorList>
            <person name="Jeong H."/>
            <person name="Hong C.E."/>
            <person name="Jo S.H."/>
            <person name="Park J.M."/>
        </authorList>
    </citation>
    <scope>NUCLEOTIDE SEQUENCE [LARGE SCALE GENOMIC DNA]</scope>
    <source>
        <strain evidence="3 4">KB10</strain>
    </source>
</reference>
<dbReference type="RefSeq" id="WP_068428140.1">
    <property type="nucleotide sequence ID" value="NZ_LVHI01000023.1"/>
</dbReference>